<proteinExistence type="predicted"/>
<evidence type="ECO:0000313" key="1">
    <source>
        <dbReference type="EnsemblPlants" id="cds.evm.model.02.469"/>
    </source>
</evidence>
<accession>A0A803P179</accession>
<protein>
    <submittedName>
        <fullName evidence="1">Uncharacterized protein</fullName>
    </submittedName>
</protein>
<dbReference type="CDD" id="cd09272">
    <property type="entry name" value="RNase_HI_RT_Ty1"/>
    <property type="match status" value="1"/>
</dbReference>
<dbReference type="Proteomes" id="UP000596661">
    <property type="component" value="Chromosome 2"/>
</dbReference>
<reference evidence="1" key="2">
    <citation type="submission" date="2021-03" db="UniProtKB">
        <authorList>
            <consortium name="EnsemblPlants"/>
        </authorList>
    </citation>
    <scope>IDENTIFICATION</scope>
</reference>
<dbReference type="EMBL" id="UZAU01000112">
    <property type="status" value="NOT_ANNOTATED_CDS"/>
    <property type="molecule type" value="Genomic_DNA"/>
</dbReference>
<sequence length="433" mass="47463">MLAKTSSMVGKEVVEQVDSHIACNFSIALKANVEVGKDFNEKFVVLKKPLLVGLFLLMEEACGAISSMRIYLMCVTNVEWDMKIHREAIAKASVGVMINIENDGDGVLPNALLLKGGSIQNADVDSTEEGTNGLSNVGGGNAKVIGNDELLKNVAQEPMILGGPSTKNIVRKLSLNSEGPAEEKTSHLMMVFKGILHPNHRSGVGKKRQLKDIEGPCSWMGDLLISGKDGKGKKTCLTSYPNNHITIDSKPGYESAHLDGDGQKTCTQKENEEYSESMTDAETVQNEHNEKDFSKAEEAGLYKPPTPHVNPFMALLLNESSNILKPLLVKMLTRVAVKTHANLYLAIVCSLAPHSSLKNQKINRSSSAEVEYRAMTNATCKVTWIFALLKDFAINHIPFAYLYCGNATSIHISENLVYHECTKHEKLIDCQFV</sequence>
<dbReference type="AlphaFoldDB" id="A0A803P179"/>
<reference evidence="1" key="1">
    <citation type="submission" date="2018-11" db="EMBL/GenBank/DDBJ databases">
        <authorList>
            <person name="Grassa J C."/>
        </authorList>
    </citation>
    <scope>NUCLEOTIDE SEQUENCE [LARGE SCALE GENOMIC DNA]</scope>
</reference>
<keyword evidence="2" id="KW-1185">Reference proteome</keyword>
<dbReference type="EnsemblPlants" id="evm.model.02.469">
    <property type="protein sequence ID" value="cds.evm.model.02.469"/>
    <property type="gene ID" value="evm.TU.02.469"/>
</dbReference>
<name>A0A803P179_CANSA</name>
<dbReference type="Gramene" id="evm.model.02.469">
    <property type="protein sequence ID" value="cds.evm.model.02.469"/>
    <property type="gene ID" value="evm.TU.02.469"/>
</dbReference>
<organism evidence="1 2">
    <name type="scientific">Cannabis sativa</name>
    <name type="common">Hemp</name>
    <name type="synonym">Marijuana</name>
    <dbReference type="NCBI Taxonomy" id="3483"/>
    <lineage>
        <taxon>Eukaryota</taxon>
        <taxon>Viridiplantae</taxon>
        <taxon>Streptophyta</taxon>
        <taxon>Embryophyta</taxon>
        <taxon>Tracheophyta</taxon>
        <taxon>Spermatophyta</taxon>
        <taxon>Magnoliopsida</taxon>
        <taxon>eudicotyledons</taxon>
        <taxon>Gunneridae</taxon>
        <taxon>Pentapetalae</taxon>
        <taxon>rosids</taxon>
        <taxon>fabids</taxon>
        <taxon>Rosales</taxon>
        <taxon>Cannabaceae</taxon>
        <taxon>Cannabis</taxon>
    </lineage>
</organism>
<evidence type="ECO:0000313" key="2">
    <source>
        <dbReference type="Proteomes" id="UP000596661"/>
    </source>
</evidence>